<dbReference type="Pfam" id="PF05199">
    <property type="entry name" value="GMC_oxred_C"/>
    <property type="match status" value="1"/>
</dbReference>
<dbReference type="PANTHER" id="PTHR11552:SF147">
    <property type="entry name" value="CHOLINE DEHYDROGENASE, MITOCHONDRIAL"/>
    <property type="match status" value="1"/>
</dbReference>
<dbReference type="SUPFAM" id="SSF54373">
    <property type="entry name" value="FAD-linked reductases, C-terminal domain"/>
    <property type="match status" value="1"/>
</dbReference>
<dbReference type="Gene3D" id="3.30.560.10">
    <property type="entry name" value="Glucose Oxidase, domain 3"/>
    <property type="match status" value="1"/>
</dbReference>
<evidence type="ECO:0000259" key="7">
    <source>
        <dbReference type="PROSITE" id="PS00623"/>
    </source>
</evidence>
<evidence type="ECO:0000313" key="9">
    <source>
        <dbReference type="EMBL" id="QND56277.1"/>
    </source>
</evidence>
<evidence type="ECO:0000256" key="3">
    <source>
        <dbReference type="ARBA" id="ARBA00022630"/>
    </source>
</evidence>
<evidence type="ECO:0000256" key="6">
    <source>
        <dbReference type="RuleBase" id="RU003968"/>
    </source>
</evidence>
<evidence type="ECO:0000259" key="8">
    <source>
        <dbReference type="PROSITE" id="PS00624"/>
    </source>
</evidence>
<sequence>MQTYDFIIVGSGSAGSVLADRLSASGRFSVLVLEAGGTDRRFYVQMPLGYGKTFFDPAVNWNYKTEADPGLDGNVDHWPRGKLLGGSSSINAMVWIRGAREDFDDWRAAGNPGWGYDDLLPAFKALEDNEAGADKWRGTGGPLHISETANAVHPLTKHYLAAGQQAGLPLNPDFNGAAQEGVGTYQISTKNGRRMSAARAFLRPAMKRGNVRVETNALASRILFEGKRAVGIEYLQNGQTKTARAGREIILSAGSINSPQLLQLSGVGPSALLKGLGIPLVHASENVGANLQDHVGINYTFKGKVPTLNQILRPWWGKLLVGMQYILTRSGPLSLSMNHGGGFFRTDPAFSRPNMQLYFQAFSTVIPKSGERPILTPDPWPGFSIGLSNCRPSSRGEIMIRSSNPLDYPKIVANAYSTNADVEEMLAAVKFVRKIASMPAMAEIIREEVLPGPSIQSNADLITDFRKRSGTVYHPVSTCRMGPDPTRAVVDPRLKVHGLEGLRVIDASIFPDNITGNTNAASIMTGWKGAELVLEDQK</sequence>
<dbReference type="InterPro" id="IPR007867">
    <property type="entry name" value="GMC_OxRtase_C"/>
</dbReference>
<comment type="cofactor">
    <cofactor evidence="1 5">
        <name>FAD</name>
        <dbReference type="ChEBI" id="CHEBI:57692"/>
    </cofactor>
</comment>
<comment type="similarity">
    <text evidence="2 6">Belongs to the GMC oxidoreductase family.</text>
</comment>
<name>A0A7G6SP45_9HYPH</name>
<proteinExistence type="inferred from homology"/>
<keyword evidence="4 5" id="KW-0274">FAD</keyword>
<organism evidence="9 10">
    <name type="scientific">Mesorhizobium huakuii</name>
    <dbReference type="NCBI Taxonomy" id="28104"/>
    <lineage>
        <taxon>Bacteria</taxon>
        <taxon>Pseudomonadati</taxon>
        <taxon>Pseudomonadota</taxon>
        <taxon>Alphaproteobacteria</taxon>
        <taxon>Hyphomicrobiales</taxon>
        <taxon>Phyllobacteriaceae</taxon>
        <taxon>Mesorhizobium</taxon>
    </lineage>
</organism>
<feature type="domain" description="Glucose-methanol-choline oxidoreductase N-terminal" evidence="7">
    <location>
        <begin position="81"/>
        <end position="104"/>
    </location>
</feature>
<evidence type="ECO:0000313" key="10">
    <source>
        <dbReference type="Proteomes" id="UP000515465"/>
    </source>
</evidence>
<feature type="domain" description="Glucose-methanol-choline oxidoreductase N-terminal" evidence="8">
    <location>
        <begin position="254"/>
        <end position="268"/>
    </location>
</feature>
<keyword evidence="3 6" id="KW-0285">Flavoprotein</keyword>
<reference evidence="10" key="1">
    <citation type="journal article" date="2020" name="Mol. Plant Microbe">
        <title>Rhizobial microsymbionts of the narrowly endemic Oxytropis species growing in Kamchatka are characterized by significant genetic diversity and possess a set of genes that are associated with T3SS and T6SS secretion systems and can affect the development of symbiosis.</title>
        <authorList>
            <person name="Safronova V."/>
            <person name="Guro P."/>
            <person name="Sazanova A."/>
            <person name="Kuznetsova I."/>
            <person name="Belimov A."/>
            <person name="Yakubov V."/>
            <person name="Chirak E."/>
            <person name="Afonin A."/>
            <person name="Gogolev Y."/>
            <person name="Andronov E."/>
            <person name="Tikhonovich I."/>
        </authorList>
    </citation>
    <scope>NUCLEOTIDE SEQUENCE [LARGE SCALE GENOMIC DNA]</scope>
    <source>
        <strain evidence="10">583</strain>
    </source>
</reference>
<feature type="binding site" evidence="5">
    <location>
        <begin position="91"/>
        <end position="94"/>
    </location>
    <ligand>
        <name>FAD</name>
        <dbReference type="ChEBI" id="CHEBI:57692"/>
    </ligand>
</feature>
<dbReference type="InterPro" id="IPR012132">
    <property type="entry name" value="GMC_OxRdtase"/>
</dbReference>
<dbReference type="SUPFAM" id="SSF51905">
    <property type="entry name" value="FAD/NAD(P)-binding domain"/>
    <property type="match status" value="1"/>
</dbReference>
<dbReference type="GO" id="GO:0016614">
    <property type="term" value="F:oxidoreductase activity, acting on CH-OH group of donors"/>
    <property type="evidence" value="ECO:0007669"/>
    <property type="project" value="InterPro"/>
</dbReference>
<gene>
    <name evidence="9" type="ORF">HB778_06250</name>
</gene>
<evidence type="ECO:0000256" key="5">
    <source>
        <dbReference type="PIRSR" id="PIRSR000137-2"/>
    </source>
</evidence>
<dbReference type="InterPro" id="IPR000172">
    <property type="entry name" value="GMC_OxRdtase_N"/>
</dbReference>
<dbReference type="GO" id="GO:0050660">
    <property type="term" value="F:flavin adenine dinucleotide binding"/>
    <property type="evidence" value="ECO:0007669"/>
    <property type="project" value="InterPro"/>
</dbReference>
<dbReference type="PROSITE" id="PS00623">
    <property type="entry name" value="GMC_OXRED_1"/>
    <property type="match status" value="1"/>
</dbReference>
<dbReference type="PROSITE" id="PS00624">
    <property type="entry name" value="GMC_OXRED_2"/>
    <property type="match status" value="1"/>
</dbReference>
<dbReference type="AlphaFoldDB" id="A0A7G6SP45"/>
<dbReference type="InterPro" id="IPR036188">
    <property type="entry name" value="FAD/NAD-bd_sf"/>
</dbReference>
<dbReference type="PANTHER" id="PTHR11552">
    <property type="entry name" value="GLUCOSE-METHANOL-CHOLINE GMC OXIDOREDUCTASE"/>
    <property type="match status" value="1"/>
</dbReference>
<dbReference type="EMBL" id="CP050296">
    <property type="protein sequence ID" value="QND56277.1"/>
    <property type="molecule type" value="Genomic_DNA"/>
</dbReference>
<evidence type="ECO:0000256" key="2">
    <source>
        <dbReference type="ARBA" id="ARBA00010790"/>
    </source>
</evidence>
<dbReference type="Pfam" id="PF00732">
    <property type="entry name" value="GMC_oxred_N"/>
    <property type="match status" value="1"/>
</dbReference>
<evidence type="ECO:0000256" key="1">
    <source>
        <dbReference type="ARBA" id="ARBA00001974"/>
    </source>
</evidence>
<evidence type="ECO:0000256" key="4">
    <source>
        <dbReference type="ARBA" id="ARBA00022827"/>
    </source>
</evidence>
<dbReference type="Gene3D" id="3.50.50.60">
    <property type="entry name" value="FAD/NAD(P)-binding domain"/>
    <property type="match status" value="1"/>
</dbReference>
<accession>A0A7G6SP45</accession>
<dbReference type="Proteomes" id="UP000515465">
    <property type="component" value="Chromosome"/>
</dbReference>
<dbReference type="RefSeq" id="WP_183462364.1">
    <property type="nucleotide sequence ID" value="NZ_CP050296.1"/>
</dbReference>
<dbReference type="PIRSF" id="PIRSF000137">
    <property type="entry name" value="Alcohol_oxidase"/>
    <property type="match status" value="1"/>
</dbReference>
<protein>
    <submittedName>
        <fullName evidence="9">Choline dehydrogenase</fullName>
    </submittedName>
</protein>